<dbReference type="Proteomes" id="UP001295444">
    <property type="component" value="Chromosome 11"/>
</dbReference>
<dbReference type="PANTHER" id="PTHR22799">
    <property type="entry name" value="TETRANECTIN-RELATED"/>
    <property type="match status" value="1"/>
</dbReference>
<evidence type="ECO:0000313" key="10">
    <source>
        <dbReference type="EMBL" id="CAH2321371.1"/>
    </source>
</evidence>
<dbReference type="InterPro" id="IPR018378">
    <property type="entry name" value="C-type_lectin_CS"/>
</dbReference>
<comment type="subcellular location">
    <subcellularLocation>
        <location evidence="1">Secreted</location>
    </subcellularLocation>
</comment>
<dbReference type="InterPro" id="IPR016186">
    <property type="entry name" value="C-type_lectin-like/link_sf"/>
</dbReference>
<gene>
    <name evidence="10" type="ORF">PECUL_23A048779</name>
</gene>
<evidence type="ECO:0000256" key="2">
    <source>
        <dbReference type="ARBA" id="ARBA00022525"/>
    </source>
</evidence>
<dbReference type="PROSITE" id="PS00615">
    <property type="entry name" value="C_TYPE_LECTIN_1"/>
    <property type="match status" value="1"/>
</dbReference>
<evidence type="ECO:0000256" key="8">
    <source>
        <dbReference type="SAM" id="MobiDB-lite"/>
    </source>
</evidence>
<evidence type="ECO:0000256" key="7">
    <source>
        <dbReference type="ARBA" id="ARBA00023157"/>
    </source>
</evidence>
<dbReference type="InterPro" id="IPR001304">
    <property type="entry name" value="C-type_lectin-like"/>
</dbReference>
<keyword evidence="11" id="KW-1185">Reference proteome</keyword>
<reference evidence="10" key="1">
    <citation type="submission" date="2022-03" db="EMBL/GenBank/DDBJ databases">
        <authorList>
            <person name="Alioto T."/>
            <person name="Alioto T."/>
            <person name="Gomez Garrido J."/>
        </authorList>
    </citation>
    <scope>NUCLEOTIDE SEQUENCE</scope>
</reference>
<dbReference type="SUPFAM" id="SSF56436">
    <property type="entry name" value="C-type lectin-like"/>
    <property type="match status" value="1"/>
</dbReference>
<dbReference type="AlphaFoldDB" id="A0AAD1WPZ8"/>
<keyword evidence="3" id="KW-0732">Signal</keyword>
<keyword evidence="4" id="KW-0430">Lectin</keyword>
<protein>
    <recommendedName>
        <fullName evidence="9">C-type lectin domain-containing protein</fullName>
    </recommendedName>
</protein>
<dbReference type="InterPro" id="IPR051663">
    <property type="entry name" value="CLec_Tetranectin-domain"/>
</dbReference>
<feature type="domain" description="C-type lectin" evidence="9">
    <location>
        <begin position="210"/>
        <end position="324"/>
    </location>
</feature>
<keyword evidence="5" id="KW-0106">Calcium</keyword>
<evidence type="ECO:0000256" key="1">
    <source>
        <dbReference type="ARBA" id="ARBA00004613"/>
    </source>
</evidence>
<feature type="region of interest" description="Disordered" evidence="8">
    <location>
        <begin position="139"/>
        <end position="170"/>
    </location>
</feature>
<feature type="compositionally biased region" description="Gly residues" evidence="8">
    <location>
        <begin position="151"/>
        <end position="160"/>
    </location>
</feature>
<evidence type="ECO:0000256" key="6">
    <source>
        <dbReference type="ARBA" id="ARBA00023119"/>
    </source>
</evidence>
<dbReference type="GO" id="GO:0001503">
    <property type="term" value="P:ossification"/>
    <property type="evidence" value="ECO:0007669"/>
    <property type="project" value="TreeGrafter"/>
</dbReference>
<dbReference type="GO" id="GO:0008083">
    <property type="term" value="F:growth factor activity"/>
    <property type="evidence" value="ECO:0007669"/>
    <property type="project" value="TreeGrafter"/>
</dbReference>
<sequence length="326" mass="35080">MSDGGVFYYASLCPNHYMSHMHLRGMLPPLWQTSDGGVLRVADLRRTTVLFQMRALSYSAVSENPLFCQVVQGPPGPPGRDGRDGEKGLKGDPGQPGQTGAQGLKGAVGLQGKVGPQGQKGIEGDKGINGIQGIKGEKGSTGAAGIQGAKGASGGPGIQGSAGAKGEKGDIDTRTAEKQLILEDKIAILEKSLIFIGKTVQSSVKGVKVLGDKVYIATDFDEDYSTSRAICEVLGGTLPTPKNRDEYDFIKQYAKELKKYIFVGINDIKEEGVFVYLNGTQITYSYWGPEEPNGKRKENCIEIRETHNGWIDINCANKNRVVCEYM</sequence>
<keyword evidence="7" id="KW-1015">Disulfide bond</keyword>
<keyword evidence="6" id="KW-0176">Collagen</keyword>
<evidence type="ECO:0000259" key="9">
    <source>
        <dbReference type="PROSITE" id="PS50041"/>
    </source>
</evidence>
<evidence type="ECO:0000256" key="5">
    <source>
        <dbReference type="ARBA" id="ARBA00022837"/>
    </source>
</evidence>
<evidence type="ECO:0000256" key="4">
    <source>
        <dbReference type="ARBA" id="ARBA00022734"/>
    </source>
</evidence>
<dbReference type="EMBL" id="OW240922">
    <property type="protein sequence ID" value="CAH2321371.1"/>
    <property type="molecule type" value="Genomic_DNA"/>
</dbReference>
<dbReference type="InterPro" id="IPR016187">
    <property type="entry name" value="CTDL_fold"/>
</dbReference>
<organism evidence="10 11">
    <name type="scientific">Pelobates cultripes</name>
    <name type="common">Western spadefoot toad</name>
    <dbReference type="NCBI Taxonomy" id="61616"/>
    <lineage>
        <taxon>Eukaryota</taxon>
        <taxon>Metazoa</taxon>
        <taxon>Chordata</taxon>
        <taxon>Craniata</taxon>
        <taxon>Vertebrata</taxon>
        <taxon>Euteleostomi</taxon>
        <taxon>Amphibia</taxon>
        <taxon>Batrachia</taxon>
        <taxon>Anura</taxon>
        <taxon>Pelobatoidea</taxon>
        <taxon>Pelobatidae</taxon>
        <taxon>Pelobates</taxon>
    </lineage>
</organism>
<dbReference type="GO" id="GO:0005615">
    <property type="term" value="C:extracellular space"/>
    <property type="evidence" value="ECO:0007669"/>
    <property type="project" value="TreeGrafter"/>
</dbReference>
<dbReference type="InterPro" id="IPR008160">
    <property type="entry name" value="Collagen"/>
</dbReference>
<feature type="region of interest" description="Disordered" evidence="8">
    <location>
        <begin position="70"/>
        <end position="126"/>
    </location>
</feature>
<dbReference type="GO" id="GO:0005581">
    <property type="term" value="C:collagen trimer"/>
    <property type="evidence" value="ECO:0007669"/>
    <property type="project" value="UniProtKB-KW"/>
</dbReference>
<evidence type="ECO:0000313" key="11">
    <source>
        <dbReference type="Proteomes" id="UP001295444"/>
    </source>
</evidence>
<dbReference type="GO" id="GO:0030246">
    <property type="term" value="F:carbohydrate binding"/>
    <property type="evidence" value="ECO:0007669"/>
    <property type="project" value="UniProtKB-KW"/>
</dbReference>
<evidence type="ECO:0000256" key="3">
    <source>
        <dbReference type="ARBA" id="ARBA00022729"/>
    </source>
</evidence>
<proteinExistence type="predicted"/>
<feature type="compositionally biased region" description="Basic and acidic residues" evidence="8">
    <location>
        <begin position="80"/>
        <end position="90"/>
    </location>
</feature>
<dbReference type="PROSITE" id="PS50041">
    <property type="entry name" value="C_TYPE_LECTIN_2"/>
    <property type="match status" value="1"/>
</dbReference>
<dbReference type="PANTHER" id="PTHR22799:SF1">
    <property type="entry name" value="C-TYPE LECTIN DOMAIN FAMILY 11 MEMBER A"/>
    <property type="match status" value="1"/>
</dbReference>
<dbReference type="Gene3D" id="3.10.100.10">
    <property type="entry name" value="Mannose-Binding Protein A, subunit A"/>
    <property type="match status" value="1"/>
</dbReference>
<dbReference type="Pfam" id="PF01391">
    <property type="entry name" value="Collagen"/>
    <property type="match status" value="1"/>
</dbReference>
<name>A0AAD1WPZ8_PELCU</name>
<dbReference type="SMART" id="SM00034">
    <property type="entry name" value="CLECT"/>
    <property type="match status" value="1"/>
</dbReference>
<accession>A0AAD1WPZ8</accession>
<dbReference type="Pfam" id="PF00059">
    <property type="entry name" value="Lectin_C"/>
    <property type="match status" value="1"/>
</dbReference>
<keyword evidence="2" id="KW-0964">Secreted</keyword>